<keyword evidence="4" id="KW-0808">Transferase</keyword>
<keyword evidence="3" id="KW-0489">Methyltransferase</keyword>
<gene>
    <name evidence="7" type="ORF">TTHERM_00670350</name>
</gene>
<dbReference type="Gene3D" id="3.40.50.150">
    <property type="entry name" value="Vaccinia Virus protein VP39"/>
    <property type="match status" value="1"/>
</dbReference>
<dbReference type="OMA" id="WSHHATE"/>
<evidence type="ECO:0000256" key="3">
    <source>
        <dbReference type="ARBA" id="ARBA00022603"/>
    </source>
</evidence>
<dbReference type="RefSeq" id="XP_001026356.1">
    <property type="nucleotide sequence ID" value="XM_001026356.1"/>
</dbReference>
<dbReference type="GO" id="GO:0032259">
    <property type="term" value="P:methylation"/>
    <property type="evidence" value="ECO:0007669"/>
    <property type="project" value="UniProtKB-KW"/>
</dbReference>
<evidence type="ECO:0000256" key="5">
    <source>
        <dbReference type="ARBA" id="ARBA00022691"/>
    </source>
</evidence>
<name>I7MMN8_TETTS</name>
<evidence type="ECO:0000313" key="7">
    <source>
        <dbReference type="EMBL" id="EAS06111.1"/>
    </source>
</evidence>
<evidence type="ECO:0000256" key="6">
    <source>
        <dbReference type="SAM" id="MobiDB-lite"/>
    </source>
</evidence>
<feature type="compositionally biased region" description="Low complexity" evidence="6">
    <location>
        <begin position="10"/>
        <end position="27"/>
    </location>
</feature>
<feature type="compositionally biased region" description="Polar residues" evidence="6">
    <location>
        <begin position="80"/>
        <end position="89"/>
    </location>
</feature>
<comment type="similarity">
    <text evidence="1">Belongs to the carnosine N-methyltransferase family.</text>
</comment>
<evidence type="ECO:0000313" key="8">
    <source>
        <dbReference type="Proteomes" id="UP000009168"/>
    </source>
</evidence>
<dbReference type="Pfam" id="PF07942">
    <property type="entry name" value="CARME"/>
    <property type="match status" value="1"/>
</dbReference>
<dbReference type="Proteomes" id="UP000009168">
    <property type="component" value="Unassembled WGS sequence"/>
</dbReference>
<proteinExistence type="inferred from homology"/>
<dbReference type="EC" id="2.1.1.22" evidence="2"/>
<sequence>MKKGGKNKNNKLNNKGQQNQVSNSQSSLNPAASQFFSQAKTEEEKLALLELLQKKLQEKAQQKKMEQENQDKHQHGAQCSHGSLPSPQISHEQLHMPQQNNSMNFPEFQEPTDAYRPEHNQFLQDEEEFKHFRQVVCSYFNYRTDSLKEVARMERGYHNIGANKSYLKYDFNQRLEKLKQAIELNAQFLDRIVESYHDVAFVKDPVTKVEYIPQEYVQFRDISKLRSTLKQMIRDWSEEGKIERDLCYKPVLEEFKKHYPNHIGADGKRVRALFPGCGLGRVVFDFACLGYGAQGNEFSYHMLFASNFILNMMNHAKEYTISPFIHSFCNTFQENDPFREYKIPDVNPSDCLNPEMNDDFSMAAGEFVEIYKKQPEEWHGVCTIFFIDTANDIVEYIKTIHKCLKPGGVWINLGPLLYHYAESFTEPSIELSWDEVQHVIKEVGFELTIHPQIKTHYATDPNETMMKIEYNCVFFTAVKK</sequence>
<keyword evidence="5" id="KW-0949">S-adenosyl-L-methionine</keyword>
<dbReference type="EMBL" id="GG662308">
    <property type="protein sequence ID" value="EAS06111.1"/>
    <property type="molecule type" value="Genomic_DNA"/>
</dbReference>
<dbReference type="PANTHER" id="PTHR12303">
    <property type="entry name" value="CARNOSINE N-METHYLTRANSFERASE"/>
    <property type="match status" value="1"/>
</dbReference>
<dbReference type="eggNOG" id="KOG2798">
    <property type="taxonomic scope" value="Eukaryota"/>
</dbReference>
<feature type="region of interest" description="Disordered" evidence="6">
    <location>
        <begin position="60"/>
        <end position="89"/>
    </location>
</feature>
<reference evidence="8" key="1">
    <citation type="journal article" date="2006" name="PLoS Biol.">
        <title>Macronuclear genome sequence of the ciliate Tetrahymena thermophila, a model eukaryote.</title>
        <authorList>
            <person name="Eisen J.A."/>
            <person name="Coyne R.S."/>
            <person name="Wu M."/>
            <person name="Wu D."/>
            <person name="Thiagarajan M."/>
            <person name="Wortman J.R."/>
            <person name="Badger J.H."/>
            <person name="Ren Q."/>
            <person name="Amedeo P."/>
            <person name="Jones K.M."/>
            <person name="Tallon L.J."/>
            <person name="Delcher A.L."/>
            <person name="Salzberg S.L."/>
            <person name="Silva J.C."/>
            <person name="Haas B.J."/>
            <person name="Majoros W.H."/>
            <person name="Farzad M."/>
            <person name="Carlton J.M."/>
            <person name="Smith R.K. Jr."/>
            <person name="Garg J."/>
            <person name="Pearlman R.E."/>
            <person name="Karrer K.M."/>
            <person name="Sun L."/>
            <person name="Manning G."/>
            <person name="Elde N.C."/>
            <person name="Turkewitz A.P."/>
            <person name="Asai D.J."/>
            <person name="Wilkes D.E."/>
            <person name="Wang Y."/>
            <person name="Cai H."/>
            <person name="Collins K."/>
            <person name="Stewart B.A."/>
            <person name="Lee S.R."/>
            <person name="Wilamowska K."/>
            <person name="Weinberg Z."/>
            <person name="Ruzzo W.L."/>
            <person name="Wloga D."/>
            <person name="Gaertig J."/>
            <person name="Frankel J."/>
            <person name="Tsao C.-C."/>
            <person name="Gorovsky M.A."/>
            <person name="Keeling P.J."/>
            <person name="Waller R.F."/>
            <person name="Patron N.J."/>
            <person name="Cherry J.M."/>
            <person name="Stover N.A."/>
            <person name="Krieger C.J."/>
            <person name="del Toro C."/>
            <person name="Ryder H.F."/>
            <person name="Williamson S.C."/>
            <person name="Barbeau R.A."/>
            <person name="Hamilton E.P."/>
            <person name="Orias E."/>
        </authorList>
    </citation>
    <scope>NUCLEOTIDE SEQUENCE [LARGE SCALE GENOMIC DNA]</scope>
    <source>
        <strain evidence="8">SB210</strain>
    </source>
</reference>
<dbReference type="GeneID" id="7824820"/>
<dbReference type="InterPro" id="IPR012901">
    <property type="entry name" value="CARME"/>
</dbReference>
<dbReference type="AlphaFoldDB" id="I7MMN8"/>
<dbReference type="GO" id="GO:0030735">
    <property type="term" value="F:carnosine N-methyltransferase activity"/>
    <property type="evidence" value="ECO:0007669"/>
    <property type="project" value="UniProtKB-EC"/>
</dbReference>
<dbReference type="OrthoDB" id="978at2759"/>
<protein>
    <recommendedName>
        <fullName evidence="2">carnosine N-methyltransferase</fullName>
        <ecNumber evidence="2">2.1.1.22</ecNumber>
    </recommendedName>
</protein>
<feature type="region of interest" description="Disordered" evidence="6">
    <location>
        <begin position="1"/>
        <end position="36"/>
    </location>
</feature>
<dbReference type="SMART" id="SM01296">
    <property type="entry name" value="N2227"/>
    <property type="match status" value="1"/>
</dbReference>
<dbReference type="KEGG" id="tet:TTHERM_00670350"/>
<organism evidence="7 8">
    <name type="scientific">Tetrahymena thermophila (strain SB210)</name>
    <dbReference type="NCBI Taxonomy" id="312017"/>
    <lineage>
        <taxon>Eukaryota</taxon>
        <taxon>Sar</taxon>
        <taxon>Alveolata</taxon>
        <taxon>Ciliophora</taxon>
        <taxon>Intramacronucleata</taxon>
        <taxon>Oligohymenophorea</taxon>
        <taxon>Hymenostomatida</taxon>
        <taxon>Tetrahymenina</taxon>
        <taxon>Tetrahymenidae</taxon>
        <taxon>Tetrahymena</taxon>
    </lineage>
</organism>
<dbReference type="InterPro" id="IPR029063">
    <property type="entry name" value="SAM-dependent_MTases_sf"/>
</dbReference>
<dbReference type="STRING" id="312017.I7MMN8"/>
<dbReference type="InParanoid" id="I7MMN8"/>
<dbReference type="PANTHER" id="PTHR12303:SF6">
    <property type="entry name" value="CARNOSINE N-METHYLTRANSFERASE"/>
    <property type="match status" value="1"/>
</dbReference>
<dbReference type="SUPFAM" id="SSF53335">
    <property type="entry name" value="S-adenosyl-L-methionine-dependent methyltransferases"/>
    <property type="match status" value="1"/>
</dbReference>
<accession>I7MMN8</accession>
<evidence type="ECO:0000256" key="2">
    <source>
        <dbReference type="ARBA" id="ARBA00012003"/>
    </source>
</evidence>
<evidence type="ECO:0000256" key="4">
    <source>
        <dbReference type="ARBA" id="ARBA00022679"/>
    </source>
</evidence>
<evidence type="ECO:0000256" key="1">
    <source>
        <dbReference type="ARBA" id="ARBA00010086"/>
    </source>
</evidence>
<dbReference type="HOGENOM" id="CLU_030612_0_0_1"/>
<feature type="compositionally biased region" description="Basic and acidic residues" evidence="6">
    <location>
        <begin position="60"/>
        <end position="74"/>
    </location>
</feature>
<keyword evidence="8" id="KW-1185">Reference proteome</keyword>